<feature type="domain" description="Low-salt glycan biosynthesis hexosyltransferase Agl6 C-terminal transmembrane region" evidence="3">
    <location>
        <begin position="288"/>
        <end position="381"/>
    </location>
</feature>
<feature type="domain" description="Glycosyltransferase 2-like" evidence="2">
    <location>
        <begin position="8"/>
        <end position="167"/>
    </location>
</feature>
<gene>
    <name evidence="4" type="ORF">QNI19_20590</name>
</gene>
<dbReference type="PANTHER" id="PTHR48090">
    <property type="entry name" value="UNDECAPRENYL-PHOSPHATE 4-DEOXY-4-FORMAMIDO-L-ARABINOSE TRANSFERASE-RELATED"/>
    <property type="match status" value="1"/>
</dbReference>
<dbReference type="Gene3D" id="3.90.550.10">
    <property type="entry name" value="Spore Coat Polysaccharide Biosynthesis Protein SpsA, Chain A"/>
    <property type="match status" value="1"/>
</dbReference>
<dbReference type="EMBL" id="JASJOT010000014">
    <property type="protein sequence ID" value="MDJ1495350.1"/>
    <property type="molecule type" value="Genomic_DNA"/>
</dbReference>
<dbReference type="RefSeq" id="WP_313999296.1">
    <property type="nucleotide sequence ID" value="NZ_JASJOR010000039.1"/>
</dbReference>
<evidence type="ECO:0000259" key="2">
    <source>
        <dbReference type="Pfam" id="PF00535"/>
    </source>
</evidence>
<dbReference type="Pfam" id="PF26629">
    <property type="entry name" value="GT2_TM_C"/>
    <property type="match status" value="1"/>
</dbReference>
<reference evidence="4 5" key="1">
    <citation type="submission" date="2023-05" db="EMBL/GenBank/DDBJ databases">
        <authorList>
            <person name="Zhang X."/>
        </authorList>
    </citation>
    <scope>NUCLEOTIDE SEQUENCE [LARGE SCALE GENOMIC DNA]</scope>
    <source>
        <strain evidence="4 5">DM2B3-1</strain>
    </source>
</reference>
<protein>
    <submittedName>
        <fullName evidence="4">Glycosyltransferase family 2 protein</fullName>
    </submittedName>
</protein>
<feature type="transmembrane region" description="Helical" evidence="1">
    <location>
        <begin position="356"/>
        <end position="380"/>
    </location>
</feature>
<comment type="caution">
    <text evidence="4">The sequence shown here is derived from an EMBL/GenBank/DDBJ whole genome shotgun (WGS) entry which is preliminary data.</text>
</comment>
<sequence length="386" mass="43508">MSQEIELTILMPCLNEAETLEICVQKAQKFLIDYQIVGEVIIADNGSTDGSQEIAIRNGAQVVAISTKGYGAALRGGIEMARGKYIIMGDSDNSYDFSSLESFVRRLREGYDLVMGNRFEGGIEKDAMPFLHRYLGNPGLSFIGRLFFRSNTRDFYCGLRGFKRDSVLDMNLKTTGMEFALEMVVKAGLNELNVTEVPTKLYPDGRNRPPHLRTWRDGWRSLRFFLLYSPRWLFLIPGFSLLLVGVLLSVILTLNPVIIGGVRFDIHTLLYSCSMIFIGFQCITFYYFASVFAVREGLLPERSFPVSLLDIFTLERGVFAGLILIISGIFLSVQLFRVWVYNDFGDLVNPAKTFRLAIPAVTLSIIGVQIVLYSFFYSILGLKTKP</sequence>
<dbReference type="InterPro" id="IPR050256">
    <property type="entry name" value="Glycosyltransferase_2"/>
</dbReference>
<dbReference type="InterPro" id="IPR001173">
    <property type="entry name" value="Glyco_trans_2-like"/>
</dbReference>
<feature type="transmembrane region" description="Helical" evidence="1">
    <location>
        <begin position="314"/>
        <end position="336"/>
    </location>
</feature>
<evidence type="ECO:0000313" key="4">
    <source>
        <dbReference type="EMBL" id="MDJ1495350.1"/>
    </source>
</evidence>
<dbReference type="CDD" id="cd04179">
    <property type="entry name" value="DPM_DPG-synthase_like"/>
    <property type="match status" value="1"/>
</dbReference>
<proteinExistence type="predicted"/>
<evidence type="ECO:0000313" key="5">
    <source>
        <dbReference type="Proteomes" id="UP001228581"/>
    </source>
</evidence>
<dbReference type="InterPro" id="IPR058718">
    <property type="entry name" value="Agl6_TM_C"/>
</dbReference>
<dbReference type="SUPFAM" id="SSF53448">
    <property type="entry name" value="Nucleotide-diphospho-sugar transferases"/>
    <property type="match status" value="1"/>
</dbReference>
<dbReference type="InterPro" id="IPR029044">
    <property type="entry name" value="Nucleotide-diphossugar_trans"/>
</dbReference>
<feature type="transmembrane region" description="Helical" evidence="1">
    <location>
        <begin position="269"/>
        <end position="294"/>
    </location>
</feature>
<evidence type="ECO:0000256" key="1">
    <source>
        <dbReference type="SAM" id="Phobius"/>
    </source>
</evidence>
<accession>A0ABT7CQX2</accession>
<evidence type="ECO:0000259" key="3">
    <source>
        <dbReference type="Pfam" id="PF26629"/>
    </source>
</evidence>
<keyword evidence="5" id="KW-1185">Reference proteome</keyword>
<name>A0ABT7CQX2_9BACT</name>
<keyword evidence="1" id="KW-0472">Membrane</keyword>
<dbReference type="Pfam" id="PF00535">
    <property type="entry name" value="Glycos_transf_2"/>
    <property type="match status" value="1"/>
</dbReference>
<dbReference type="PANTHER" id="PTHR48090:SF7">
    <property type="entry name" value="RFBJ PROTEIN"/>
    <property type="match status" value="1"/>
</dbReference>
<keyword evidence="1" id="KW-1133">Transmembrane helix</keyword>
<organism evidence="4 5">
    <name type="scientific">Xanthocytophaga flava</name>
    <dbReference type="NCBI Taxonomy" id="3048013"/>
    <lineage>
        <taxon>Bacteria</taxon>
        <taxon>Pseudomonadati</taxon>
        <taxon>Bacteroidota</taxon>
        <taxon>Cytophagia</taxon>
        <taxon>Cytophagales</taxon>
        <taxon>Rhodocytophagaceae</taxon>
        <taxon>Xanthocytophaga</taxon>
    </lineage>
</organism>
<dbReference type="Proteomes" id="UP001228581">
    <property type="component" value="Unassembled WGS sequence"/>
</dbReference>
<feature type="transmembrane region" description="Helical" evidence="1">
    <location>
        <begin position="232"/>
        <end position="257"/>
    </location>
</feature>
<keyword evidence="1" id="KW-0812">Transmembrane</keyword>